<comment type="cofactor">
    <cofactor evidence="1">
        <name>heme b</name>
        <dbReference type="ChEBI" id="CHEBI:60344"/>
    </cofactor>
</comment>
<evidence type="ECO:0000256" key="7">
    <source>
        <dbReference type="ARBA" id="ARBA00022723"/>
    </source>
</evidence>
<evidence type="ECO:0000259" key="14">
    <source>
        <dbReference type="Pfam" id="PF01292"/>
    </source>
</evidence>
<proteinExistence type="inferred from homology"/>
<feature type="transmembrane region" description="Helical" evidence="13">
    <location>
        <begin position="45"/>
        <end position="64"/>
    </location>
</feature>
<dbReference type="PANTHER" id="PTHR30529:SF1">
    <property type="entry name" value="CYTOCHROME B561 HOMOLOG 2"/>
    <property type="match status" value="1"/>
</dbReference>
<feature type="transmembrane region" description="Helical" evidence="13">
    <location>
        <begin position="93"/>
        <end position="113"/>
    </location>
</feature>
<keyword evidence="6 13" id="KW-0812">Transmembrane</keyword>
<dbReference type="EMBL" id="QEWH01000126">
    <property type="protein sequence ID" value="RBA42555.1"/>
    <property type="molecule type" value="Genomic_DNA"/>
</dbReference>
<dbReference type="SUPFAM" id="SSF81342">
    <property type="entry name" value="Transmembrane di-heme cytochromes"/>
    <property type="match status" value="1"/>
</dbReference>
<keyword evidence="5" id="KW-0349">Heme</keyword>
<name>A0A365PFP6_ACIJU</name>
<evidence type="ECO:0000256" key="13">
    <source>
        <dbReference type="SAM" id="Phobius"/>
    </source>
</evidence>
<evidence type="ECO:0000256" key="12">
    <source>
        <dbReference type="ARBA" id="ARBA00037975"/>
    </source>
</evidence>
<sequence>MNQVQPRVAPLNKWPMISRVFHWISALLLLVTWALIFLYDNTDDSFYIGLHKAFGLSLLFWMLARVISRIFTKAPPAVPMPKWQDIIAKFTHFALYALLIAMPVVGLLMSVYGGRAVDMFGLFEIPVFVTPDRGLARTFHDWHTEIIWPLILAFTAAHIGAALYHQFIKKDKLIKRMW</sequence>
<dbReference type="Gene3D" id="1.20.950.20">
    <property type="entry name" value="Transmembrane di-heme cytochromes, Chain C"/>
    <property type="match status" value="1"/>
</dbReference>
<reference evidence="15 16" key="1">
    <citation type="submission" date="2018-04" db="EMBL/GenBank/DDBJ databases">
        <title>Acinetobacter junii Genome sequencing and assembly.</title>
        <authorList>
            <person name="Su J."/>
            <person name="Rensing C."/>
            <person name="Mazhar H.S."/>
        </authorList>
    </citation>
    <scope>NUCLEOTIDE SEQUENCE [LARGE SCALE GENOMIC DNA]</scope>
    <source>
        <strain evidence="15 16">SC22</strain>
    </source>
</reference>
<evidence type="ECO:0000256" key="10">
    <source>
        <dbReference type="ARBA" id="ARBA00023004"/>
    </source>
</evidence>
<evidence type="ECO:0000313" key="16">
    <source>
        <dbReference type="Proteomes" id="UP000253688"/>
    </source>
</evidence>
<evidence type="ECO:0000256" key="5">
    <source>
        <dbReference type="ARBA" id="ARBA00022617"/>
    </source>
</evidence>
<evidence type="ECO:0000313" key="15">
    <source>
        <dbReference type="EMBL" id="RBA42555.1"/>
    </source>
</evidence>
<evidence type="ECO:0000256" key="3">
    <source>
        <dbReference type="ARBA" id="ARBA00022448"/>
    </source>
</evidence>
<comment type="subcellular location">
    <subcellularLocation>
        <location evidence="2">Cell membrane</location>
        <topology evidence="2">Multi-pass membrane protein</topology>
    </subcellularLocation>
</comment>
<gene>
    <name evidence="15" type="ORF">DC346_15785</name>
</gene>
<keyword evidence="3" id="KW-0813">Transport</keyword>
<dbReference type="GO" id="GO:0020037">
    <property type="term" value="F:heme binding"/>
    <property type="evidence" value="ECO:0007669"/>
    <property type="project" value="TreeGrafter"/>
</dbReference>
<comment type="caution">
    <text evidence="15">The sequence shown here is derived from an EMBL/GenBank/DDBJ whole genome shotgun (WGS) entry which is preliminary data.</text>
</comment>
<evidence type="ECO:0000256" key="8">
    <source>
        <dbReference type="ARBA" id="ARBA00022982"/>
    </source>
</evidence>
<keyword evidence="10" id="KW-0408">Iron</keyword>
<organism evidence="15 16">
    <name type="scientific">Acinetobacter junii</name>
    <dbReference type="NCBI Taxonomy" id="40215"/>
    <lineage>
        <taxon>Bacteria</taxon>
        <taxon>Pseudomonadati</taxon>
        <taxon>Pseudomonadota</taxon>
        <taxon>Gammaproteobacteria</taxon>
        <taxon>Moraxellales</taxon>
        <taxon>Moraxellaceae</taxon>
        <taxon>Acinetobacter</taxon>
    </lineage>
</organism>
<keyword evidence="11 13" id="KW-0472">Membrane</keyword>
<dbReference type="InterPro" id="IPR016174">
    <property type="entry name" value="Di-haem_cyt_TM"/>
</dbReference>
<dbReference type="GO" id="GO:0005886">
    <property type="term" value="C:plasma membrane"/>
    <property type="evidence" value="ECO:0007669"/>
    <property type="project" value="UniProtKB-SubCell"/>
</dbReference>
<feature type="transmembrane region" description="Helical" evidence="13">
    <location>
        <begin position="20"/>
        <end position="39"/>
    </location>
</feature>
<feature type="domain" description="Cytochrome b561 bacterial/Ni-hydrogenase" evidence="14">
    <location>
        <begin position="14"/>
        <end position="178"/>
    </location>
</feature>
<dbReference type="GO" id="GO:0022904">
    <property type="term" value="P:respiratory electron transport chain"/>
    <property type="evidence" value="ECO:0007669"/>
    <property type="project" value="InterPro"/>
</dbReference>
<evidence type="ECO:0000256" key="6">
    <source>
        <dbReference type="ARBA" id="ARBA00022692"/>
    </source>
</evidence>
<evidence type="ECO:0000256" key="9">
    <source>
        <dbReference type="ARBA" id="ARBA00022989"/>
    </source>
</evidence>
<evidence type="ECO:0000256" key="4">
    <source>
        <dbReference type="ARBA" id="ARBA00022475"/>
    </source>
</evidence>
<keyword evidence="7" id="KW-0479">Metal-binding</keyword>
<feature type="transmembrane region" description="Helical" evidence="13">
    <location>
        <begin position="146"/>
        <end position="167"/>
    </location>
</feature>
<dbReference type="GO" id="GO:0046872">
    <property type="term" value="F:metal ion binding"/>
    <property type="evidence" value="ECO:0007669"/>
    <property type="project" value="UniProtKB-KW"/>
</dbReference>
<dbReference type="GO" id="GO:0009055">
    <property type="term" value="F:electron transfer activity"/>
    <property type="evidence" value="ECO:0007669"/>
    <property type="project" value="InterPro"/>
</dbReference>
<evidence type="ECO:0000256" key="1">
    <source>
        <dbReference type="ARBA" id="ARBA00001970"/>
    </source>
</evidence>
<dbReference type="Pfam" id="PF01292">
    <property type="entry name" value="Ni_hydr_CYTB"/>
    <property type="match status" value="1"/>
</dbReference>
<protein>
    <submittedName>
        <fullName evidence="15">Cytochrome b</fullName>
    </submittedName>
</protein>
<accession>A0A365PFP6</accession>
<evidence type="ECO:0000256" key="2">
    <source>
        <dbReference type="ARBA" id="ARBA00004651"/>
    </source>
</evidence>
<comment type="similarity">
    <text evidence="12">Belongs to the cytochrome b561 family.</text>
</comment>
<dbReference type="PANTHER" id="PTHR30529">
    <property type="entry name" value="CYTOCHROME B561"/>
    <property type="match status" value="1"/>
</dbReference>
<dbReference type="InterPro" id="IPR011577">
    <property type="entry name" value="Cyt_b561_bac/Ni-Hgenase"/>
</dbReference>
<dbReference type="RefSeq" id="WP_112987369.1">
    <property type="nucleotide sequence ID" value="NZ_CP131470.1"/>
</dbReference>
<dbReference type="Proteomes" id="UP000253688">
    <property type="component" value="Unassembled WGS sequence"/>
</dbReference>
<keyword evidence="4" id="KW-1003">Cell membrane</keyword>
<evidence type="ECO:0000256" key="11">
    <source>
        <dbReference type="ARBA" id="ARBA00023136"/>
    </source>
</evidence>
<dbReference type="AlphaFoldDB" id="A0A365PFP6"/>
<keyword evidence="8" id="KW-0249">Electron transport</keyword>
<keyword evidence="9 13" id="KW-1133">Transmembrane helix</keyword>
<dbReference type="InterPro" id="IPR052168">
    <property type="entry name" value="Cytochrome_b561_oxidase"/>
</dbReference>